<feature type="signal peptide" evidence="2">
    <location>
        <begin position="1"/>
        <end position="18"/>
    </location>
</feature>
<dbReference type="AlphaFoldDB" id="A0A5D0HKX8"/>
<sequence>MKATILFALLFCVSIHNAQTTYTYTGSGNWNVTSNWTPSYPGTSIAHLDEVIIPNGSNVTVNSTTTIYGKLTVNGSLESISIFNVVGEFIANGSFTNKSFFTNFGTSTLNASASSNSIFKNEGTLTIKSTFSSSSTFTTDNGGITVSQSTFTNTSSFKVEFGGSFKNTGTLNSTGTITNNGTFTNENNITSNTFINNNSLVNDLGSISFNSSVYYLMGNNVSHTGNHSISNRIAPRTSVDNDYNPISPANPIGVYAFDDNITFMSSARIEADLKSDVLFDKITIGGTASLSGILQVNLVDSYDPAVGTKIEILQATSGISGTFSSVILPDLGATKEFQVNYNANIIELEVVSSALSLHDTDTTKFKAFPNPVKDALHVRGLLNNEKVMISSITGKKLIETNVSLHNNTIQVDNLTPGIYIVTIANSSFKISKI</sequence>
<dbReference type="EMBL" id="VSDQ01000718">
    <property type="protein sequence ID" value="TYA71915.1"/>
    <property type="molecule type" value="Genomic_DNA"/>
</dbReference>
<proteinExistence type="predicted"/>
<accession>A0A5D0HKX8</accession>
<dbReference type="Pfam" id="PF18962">
    <property type="entry name" value="Por_Secre_tail"/>
    <property type="match status" value="1"/>
</dbReference>
<organism evidence="4 5">
    <name type="scientific">Seonamhaeicola marinus</name>
    <dbReference type="NCBI Taxonomy" id="1912246"/>
    <lineage>
        <taxon>Bacteria</taxon>
        <taxon>Pseudomonadati</taxon>
        <taxon>Bacteroidota</taxon>
        <taxon>Flavobacteriia</taxon>
        <taxon>Flavobacteriales</taxon>
        <taxon>Flavobacteriaceae</taxon>
    </lineage>
</organism>
<dbReference type="OrthoDB" id="951108at2"/>
<protein>
    <submittedName>
        <fullName evidence="4">T9SS type A sorting domain-containing protein</fullName>
    </submittedName>
</protein>
<evidence type="ECO:0000313" key="5">
    <source>
        <dbReference type="Proteomes" id="UP000323930"/>
    </source>
</evidence>
<keyword evidence="5" id="KW-1185">Reference proteome</keyword>
<evidence type="ECO:0000256" key="2">
    <source>
        <dbReference type="SAM" id="SignalP"/>
    </source>
</evidence>
<dbReference type="NCBIfam" id="TIGR04183">
    <property type="entry name" value="Por_Secre_tail"/>
    <property type="match status" value="1"/>
</dbReference>
<feature type="domain" description="Secretion system C-terminal sorting" evidence="3">
    <location>
        <begin position="368"/>
        <end position="432"/>
    </location>
</feature>
<comment type="caution">
    <text evidence="4">The sequence shown here is derived from an EMBL/GenBank/DDBJ whole genome shotgun (WGS) entry which is preliminary data.</text>
</comment>
<evidence type="ECO:0000259" key="3">
    <source>
        <dbReference type="Pfam" id="PF18962"/>
    </source>
</evidence>
<reference evidence="4 5" key="1">
    <citation type="submission" date="2019-08" db="EMBL/GenBank/DDBJ databases">
        <title>Seonamhaeicola sediminis sp. nov., isolated from marine sediment.</title>
        <authorList>
            <person name="Cao W.R."/>
        </authorList>
    </citation>
    <scope>NUCLEOTIDE SEQUENCE [LARGE SCALE GENOMIC DNA]</scope>
    <source>
        <strain evidence="4 5">B011</strain>
    </source>
</reference>
<keyword evidence="1 2" id="KW-0732">Signal</keyword>
<name>A0A5D0HKX8_9FLAO</name>
<evidence type="ECO:0000313" key="4">
    <source>
        <dbReference type="EMBL" id="TYA71915.1"/>
    </source>
</evidence>
<dbReference type="Proteomes" id="UP000323930">
    <property type="component" value="Unassembled WGS sequence"/>
</dbReference>
<evidence type="ECO:0000256" key="1">
    <source>
        <dbReference type="ARBA" id="ARBA00022729"/>
    </source>
</evidence>
<dbReference type="InterPro" id="IPR026444">
    <property type="entry name" value="Secre_tail"/>
</dbReference>
<gene>
    <name evidence="4" type="ORF">FUA24_20410</name>
</gene>
<feature type="chain" id="PRO_5023075826" evidence="2">
    <location>
        <begin position="19"/>
        <end position="433"/>
    </location>
</feature>
<dbReference type="RefSeq" id="WP_148544901.1">
    <property type="nucleotide sequence ID" value="NZ_VSDQ01000718.1"/>
</dbReference>